<evidence type="ECO:0000256" key="2">
    <source>
        <dbReference type="ARBA" id="ARBA00022598"/>
    </source>
</evidence>
<keyword evidence="4" id="KW-0443">Lipid metabolism</keyword>
<evidence type="ECO:0000259" key="7">
    <source>
        <dbReference type="Pfam" id="PF23024"/>
    </source>
</evidence>
<dbReference type="GO" id="GO:0006633">
    <property type="term" value="P:fatty acid biosynthetic process"/>
    <property type="evidence" value="ECO:0007669"/>
    <property type="project" value="TreeGrafter"/>
</dbReference>
<dbReference type="InterPro" id="IPR042099">
    <property type="entry name" value="ANL_N_sf"/>
</dbReference>
<comment type="similarity">
    <text evidence="1">Belongs to the ATP-dependent AMP-binding enzyme family.</text>
</comment>
<feature type="domain" description="AMP-dependent synthetase/ligase" evidence="6">
    <location>
        <begin position="18"/>
        <end position="412"/>
    </location>
</feature>
<keyword evidence="5" id="KW-1133">Transmembrane helix</keyword>
<dbReference type="FunFam" id="3.40.50.12780:FF:000013">
    <property type="entry name" value="Long-chain-fatty-acid--AMP ligase FadD32"/>
    <property type="match status" value="1"/>
</dbReference>
<evidence type="ECO:0000256" key="5">
    <source>
        <dbReference type="SAM" id="Phobius"/>
    </source>
</evidence>
<keyword evidence="3" id="KW-0276">Fatty acid metabolism</keyword>
<keyword evidence="5" id="KW-0472">Membrane</keyword>
<dbReference type="AlphaFoldDB" id="A0A502I8A5"/>
<evidence type="ECO:0000256" key="4">
    <source>
        <dbReference type="ARBA" id="ARBA00023098"/>
    </source>
</evidence>
<dbReference type="InterPro" id="IPR040097">
    <property type="entry name" value="FAAL/FAAC"/>
</dbReference>
<dbReference type="CDD" id="cd05931">
    <property type="entry name" value="FAAL"/>
    <property type="match status" value="1"/>
</dbReference>
<evidence type="ECO:0000313" key="8">
    <source>
        <dbReference type="EMBL" id="TPG83199.1"/>
    </source>
</evidence>
<dbReference type="GO" id="GO:0071766">
    <property type="term" value="P:Actinobacterium-type cell wall biogenesis"/>
    <property type="evidence" value="ECO:0007669"/>
    <property type="project" value="UniProtKB-ARBA"/>
</dbReference>
<evidence type="ECO:0000256" key="1">
    <source>
        <dbReference type="ARBA" id="ARBA00006432"/>
    </source>
</evidence>
<evidence type="ECO:0000256" key="3">
    <source>
        <dbReference type="ARBA" id="ARBA00022832"/>
    </source>
</evidence>
<dbReference type="InterPro" id="IPR000873">
    <property type="entry name" value="AMP-dep_synth/lig_dom"/>
</dbReference>
<evidence type="ECO:0000259" key="6">
    <source>
        <dbReference type="Pfam" id="PF00501"/>
    </source>
</evidence>
<dbReference type="Proteomes" id="UP000320914">
    <property type="component" value="Unassembled WGS sequence"/>
</dbReference>
<name>A0A502I8A5_9PSED</name>
<dbReference type="InterPro" id="IPR020845">
    <property type="entry name" value="AMP-binding_CS"/>
</dbReference>
<dbReference type="EMBL" id="RCZA01000006">
    <property type="protein sequence ID" value="TPG83199.1"/>
    <property type="molecule type" value="Genomic_DNA"/>
</dbReference>
<reference evidence="8 9" key="1">
    <citation type="journal article" date="2019" name="Environ. Microbiol.">
        <title>Species interactions and distinct microbial communities in high Arctic permafrost affected cryosols are associated with the CH4 and CO2 gas fluxes.</title>
        <authorList>
            <person name="Altshuler I."/>
            <person name="Hamel J."/>
            <person name="Turney S."/>
            <person name="Magnuson E."/>
            <person name="Levesque R."/>
            <person name="Greer C."/>
            <person name="Whyte L.G."/>
        </authorList>
    </citation>
    <scope>NUCLEOTIDE SEQUENCE [LARGE SCALE GENOMIC DNA]</scope>
    <source>
        <strain evidence="8 9">OWC5</strain>
    </source>
</reference>
<feature type="domain" description="AMP-binding enzyme C-terminal" evidence="7">
    <location>
        <begin position="455"/>
        <end position="567"/>
    </location>
</feature>
<dbReference type="SUPFAM" id="SSF56801">
    <property type="entry name" value="Acetyl-CoA synthetase-like"/>
    <property type="match status" value="1"/>
</dbReference>
<protein>
    <submittedName>
        <fullName evidence="8">Fatty acyl-AMP ligase</fullName>
    </submittedName>
</protein>
<dbReference type="GO" id="GO:0005886">
    <property type="term" value="C:plasma membrane"/>
    <property type="evidence" value="ECO:0007669"/>
    <property type="project" value="TreeGrafter"/>
</dbReference>
<comment type="caution">
    <text evidence="8">The sequence shown here is derived from an EMBL/GenBank/DDBJ whole genome shotgun (WGS) entry which is preliminary data.</text>
</comment>
<organism evidence="8 9">
    <name type="scientific">Pseudomonas mandelii</name>
    <dbReference type="NCBI Taxonomy" id="75612"/>
    <lineage>
        <taxon>Bacteria</taxon>
        <taxon>Pseudomonadati</taxon>
        <taxon>Pseudomonadota</taxon>
        <taxon>Gammaproteobacteria</taxon>
        <taxon>Pseudomonadales</taxon>
        <taxon>Pseudomonadaceae</taxon>
        <taxon>Pseudomonas</taxon>
    </lineage>
</organism>
<dbReference type="PANTHER" id="PTHR22754">
    <property type="entry name" value="DISCO-INTERACTING PROTEIN 2 DIP2 -RELATED"/>
    <property type="match status" value="1"/>
</dbReference>
<dbReference type="GO" id="GO:0070566">
    <property type="term" value="F:adenylyltransferase activity"/>
    <property type="evidence" value="ECO:0007669"/>
    <property type="project" value="TreeGrafter"/>
</dbReference>
<proteinExistence type="inferred from homology"/>
<evidence type="ECO:0000313" key="9">
    <source>
        <dbReference type="Proteomes" id="UP000320914"/>
    </source>
</evidence>
<gene>
    <name evidence="8" type="ORF">EAH74_15110</name>
</gene>
<dbReference type="GO" id="GO:0016874">
    <property type="term" value="F:ligase activity"/>
    <property type="evidence" value="ECO:0007669"/>
    <property type="project" value="UniProtKB-KW"/>
</dbReference>
<keyword evidence="2 8" id="KW-0436">Ligase</keyword>
<dbReference type="Gene3D" id="3.30.300.30">
    <property type="match status" value="1"/>
</dbReference>
<dbReference type="Pfam" id="PF00501">
    <property type="entry name" value="AMP-binding"/>
    <property type="match status" value="1"/>
</dbReference>
<dbReference type="InterPro" id="IPR025110">
    <property type="entry name" value="AMP-bd_C"/>
</dbReference>
<dbReference type="InterPro" id="IPR045851">
    <property type="entry name" value="AMP-bd_C_sf"/>
</dbReference>
<keyword evidence="5" id="KW-0812">Transmembrane</keyword>
<feature type="transmembrane region" description="Helical" evidence="5">
    <location>
        <begin position="70"/>
        <end position="94"/>
    </location>
</feature>
<dbReference type="Gene3D" id="3.40.50.12780">
    <property type="entry name" value="N-terminal domain of ligase-like"/>
    <property type="match status" value="1"/>
</dbReference>
<accession>A0A502I8A5</accession>
<sequence>MNMVNLQNTPNVLELMRHHALSRADHEAVTLVQDIENDEAVTLSYRQLDTAARELAGWLQARFSTGERILLLYPVGLDFTVAFMACIYAGMIAVPAPLPGQYRHERHRVKSIAVDAGVSAIFTDQDNLEKVKTWGNEEGLSSCTYLATDQPIESDATWHAPQIDRQTVVLLQYTSGSTGEPKGVMITHQNLLHNVDSYRQALGFDENTRFGGWIPLFHDMGLMAQLLPALFLGSSCVLMTPQAFVLRPYSWLRMIDKHDIHYSAAPNFAFDLCCRRVTDEQLSRLDLSRWAFATNGSEPIQAATLKGFSTRFALAGFNAETLCPCYGMAEATVYVSGYGKRGPLIQNVDLQALANKRFELARDGQPSRQLVSCGVPVGFDVRIVCPSSHVALAADQFGEIWLRSDSVSPGYWHKDAATQATFNLTTADGESGFMRTGDLGVVHEGELYVCGRIKEMLIVRGRNLYPQDIEFELRRHHPELASRLGSAFGVMLEGGEALVVTHEVRGLPNTEKLISLSQAIRGTVMREFGIYAVGVTLLRSGSVRRTTSGKIQRGAMRELFLANELPALYESLDATVQELRLMQAKNGLIAQDLTMAGESA</sequence>
<dbReference type="Pfam" id="PF23024">
    <property type="entry name" value="AMP-dom_DIP2-like"/>
    <property type="match status" value="1"/>
</dbReference>
<dbReference type="PANTHER" id="PTHR22754:SF32">
    <property type="entry name" value="DISCO-INTERACTING PROTEIN 2"/>
    <property type="match status" value="1"/>
</dbReference>
<dbReference type="PROSITE" id="PS00455">
    <property type="entry name" value="AMP_BINDING"/>
    <property type="match status" value="1"/>
</dbReference>